<accession>A0A7W4K7Y5</accession>
<dbReference type="RefSeq" id="WP_182958571.1">
    <property type="nucleotide sequence ID" value="NZ_JABEQM010000007.1"/>
</dbReference>
<feature type="signal peptide" evidence="1">
    <location>
        <begin position="1"/>
        <end position="23"/>
    </location>
</feature>
<keyword evidence="1" id="KW-0732">Signal</keyword>
<comment type="caution">
    <text evidence="2">The sequence shown here is derived from an EMBL/GenBank/DDBJ whole genome shotgun (WGS) entry which is preliminary data.</text>
</comment>
<keyword evidence="3" id="KW-1185">Reference proteome</keyword>
<evidence type="ECO:0000256" key="1">
    <source>
        <dbReference type="SAM" id="SignalP"/>
    </source>
</evidence>
<evidence type="ECO:0000313" key="3">
    <source>
        <dbReference type="Proteomes" id="UP000578030"/>
    </source>
</evidence>
<gene>
    <name evidence="2" type="ORF">HLH28_10300</name>
</gene>
<sequence length="160" mass="17410">MLRHIFAGLACLSLESVVVPSCAATLLTDDVKDGASPTYYSGQCGGRFACSRLGVTIGNGSLTIDMTNLLKDGSPASLDGDLLDEDDDHATYALRTLKSRFTHLDFGINAFRSTTAPRSTCTVRYRDKTFSSLDCTYYVGNDFGDFEPTQFSFFRRAGTP</sequence>
<dbReference type="AlphaFoldDB" id="A0A7W4K7Y5"/>
<proteinExistence type="predicted"/>
<organism evidence="2 3">
    <name type="scientific">Gluconacetobacter tumulisoli</name>
    <dbReference type="NCBI Taxonomy" id="1286189"/>
    <lineage>
        <taxon>Bacteria</taxon>
        <taxon>Pseudomonadati</taxon>
        <taxon>Pseudomonadota</taxon>
        <taxon>Alphaproteobacteria</taxon>
        <taxon>Acetobacterales</taxon>
        <taxon>Acetobacteraceae</taxon>
        <taxon>Gluconacetobacter</taxon>
    </lineage>
</organism>
<evidence type="ECO:0000313" key="2">
    <source>
        <dbReference type="EMBL" id="MBB2201963.1"/>
    </source>
</evidence>
<feature type="chain" id="PRO_5030508770" evidence="1">
    <location>
        <begin position="24"/>
        <end position="160"/>
    </location>
</feature>
<reference evidence="2 3" key="1">
    <citation type="submission" date="2020-04" db="EMBL/GenBank/DDBJ databases">
        <title>Description of novel Gluconacetobacter.</title>
        <authorList>
            <person name="Sombolestani A."/>
        </authorList>
    </citation>
    <scope>NUCLEOTIDE SEQUENCE [LARGE SCALE GENOMIC DNA]</scope>
    <source>
        <strain evidence="2 3">LMG 27802</strain>
    </source>
</reference>
<name>A0A7W4K7Y5_9PROT</name>
<dbReference type="EMBL" id="JABEQM010000007">
    <property type="protein sequence ID" value="MBB2201963.1"/>
    <property type="molecule type" value="Genomic_DNA"/>
</dbReference>
<protein>
    <submittedName>
        <fullName evidence="2">Uncharacterized protein</fullName>
    </submittedName>
</protein>
<dbReference type="Proteomes" id="UP000578030">
    <property type="component" value="Unassembled WGS sequence"/>
</dbReference>